<sequence>MRKSYPVSARVSEDSKKYLENLVELGIAINTSEALKLCIRFAKQNNMEEKL</sequence>
<dbReference type="AlphaFoldDB" id="A0A1L9C2P6"/>
<comment type="caution">
    <text evidence="1">The sequence shown here is derived from an EMBL/GenBank/DDBJ whole genome shotgun (WGS) entry which is preliminary data.</text>
</comment>
<reference evidence="1 2" key="1">
    <citation type="submission" date="2014-12" db="EMBL/GenBank/DDBJ databases">
        <title>The genome sequence of Methanohalophilus portucalensis strain FDF1.</title>
        <authorList>
            <person name="Lai M.-C."/>
            <person name="Lai S.-J."/>
        </authorList>
    </citation>
    <scope>NUCLEOTIDE SEQUENCE [LARGE SCALE GENOMIC DNA]</scope>
    <source>
        <strain evidence="1 2">FDF-1</strain>
    </source>
</reference>
<gene>
    <name evidence="1" type="ORF">MPF_1657</name>
</gene>
<accession>A0A1L9C2P6</accession>
<organism evidence="1 2">
    <name type="scientific">Methanohalophilus portucalensis FDF-1</name>
    <dbReference type="NCBI Taxonomy" id="523843"/>
    <lineage>
        <taxon>Archaea</taxon>
        <taxon>Methanobacteriati</taxon>
        <taxon>Methanobacteriota</taxon>
        <taxon>Stenosarchaea group</taxon>
        <taxon>Methanomicrobia</taxon>
        <taxon>Methanosarcinales</taxon>
        <taxon>Methanosarcinaceae</taxon>
        <taxon>Methanohalophilus</taxon>
    </lineage>
</organism>
<proteinExistence type="predicted"/>
<dbReference type="EMBL" id="JWTK01000005">
    <property type="protein sequence ID" value="OJH48809.1"/>
    <property type="molecule type" value="Genomic_DNA"/>
</dbReference>
<name>A0A1L9C2P6_9EURY</name>
<dbReference type="Proteomes" id="UP000185713">
    <property type="component" value="Unassembled WGS sequence"/>
</dbReference>
<evidence type="ECO:0000313" key="1">
    <source>
        <dbReference type="EMBL" id="OJH48809.1"/>
    </source>
</evidence>
<protein>
    <submittedName>
        <fullName evidence="1">Uncharacterized protein</fullName>
    </submittedName>
</protein>
<evidence type="ECO:0000313" key="2">
    <source>
        <dbReference type="Proteomes" id="UP000185713"/>
    </source>
</evidence>